<reference evidence="1 2" key="1">
    <citation type="submission" date="2014-07" db="EMBL/GenBank/DDBJ databases">
        <title>Genome of Flavobacterium reichenbachii LMG 25512.</title>
        <authorList>
            <person name="Stropko S.J."/>
            <person name="Pipes S.E."/>
            <person name="Newman J.D."/>
        </authorList>
    </citation>
    <scope>NUCLEOTIDE SEQUENCE [LARGE SCALE GENOMIC DNA]</scope>
    <source>
        <strain evidence="1 2">LMG 25512</strain>
    </source>
</reference>
<comment type="caution">
    <text evidence="1">The sequence shown here is derived from an EMBL/GenBank/DDBJ whole genome shotgun (WGS) entry which is preliminary data.</text>
</comment>
<name>A0A085ZIQ2_9FLAO</name>
<evidence type="ECO:0000313" key="2">
    <source>
        <dbReference type="Proteomes" id="UP000028715"/>
    </source>
</evidence>
<dbReference type="Proteomes" id="UP000028715">
    <property type="component" value="Unassembled WGS sequence"/>
</dbReference>
<keyword evidence="2" id="KW-1185">Reference proteome</keyword>
<dbReference type="STRING" id="362418.IW19_01690"/>
<dbReference type="AlphaFoldDB" id="A0A085ZIQ2"/>
<organism evidence="1 2">
    <name type="scientific">Flavobacterium reichenbachii</name>
    <dbReference type="NCBI Taxonomy" id="362418"/>
    <lineage>
        <taxon>Bacteria</taxon>
        <taxon>Pseudomonadati</taxon>
        <taxon>Bacteroidota</taxon>
        <taxon>Flavobacteriia</taxon>
        <taxon>Flavobacteriales</taxon>
        <taxon>Flavobacteriaceae</taxon>
        <taxon>Flavobacterium</taxon>
    </lineage>
</organism>
<evidence type="ECO:0000313" key="1">
    <source>
        <dbReference type="EMBL" id="KFF04316.1"/>
    </source>
</evidence>
<accession>A0A085ZIQ2</accession>
<sequence>MVYFSILKISRLIYNLTVVLYYYAVKFRHFPHSKHIFLQIYYKMLYLFRIVKNNLDLRILPYTFASEIKNPYKNEYNNH</sequence>
<dbReference type="EMBL" id="JPRL01000001">
    <property type="protein sequence ID" value="KFF04316.1"/>
    <property type="molecule type" value="Genomic_DNA"/>
</dbReference>
<gene>
    <name evidence="1" type="ORF">IW19_01690</name>
</gene>
<proteinExistence type="predicted"/>
<protein>
    <submittedName>
        <fullName evidence="1">Uncharacterized protein</fullName>
    </submittedName>
</protein>